<dbReference type="PANTHER" id="PTHR12596">
    <property type="entry name" value="EXPORTIN 4,7-RELATED"/>
    <property type="match status" value="1"/>
</dbReference>
<dbReference type="Pfam" id="PF25795">
    <property type="entry name" value="TPR_XPO7"/>
    <property type="match status" value="1"/>
</dbReference>
<keyword evidence="5" id="KW-0963">Cytoplasm</keyword>
<gene>
    <name evidence="9" type="ORF">MHBO_003699</name>
</gene>
<comment type="similarity">
    <text evidence="3">Belongs to the exportin family.</text>
</comment>
<sequence length="269" mass="32078">FFGILSKELNEKVDQDFMMKLILEKLLGNLCFWSKNLQIVHKSIEMIDLITKGYESYKVSSKCQVVQNLLENNFADMKPFLSYPRNFKERTLFYSIFTRFVVNEMDEKKFEHFLKPFDETFLWLSKRNDFNSPETVHTTIGLFRDLKGVCLTTTKKSKFLFFKKKLAKKFLIKNRKLFNQFFDWFHWKHFDKFMLLFEVHSITPEVATPMLRFLSEFVYNRGYRLNFSGHSTYGHHLFRSAQKALSTYGTRLSSISTENVGDSSHIYKI</sequence>
<dbReference type="EMBL" id="JBDODL010002357">
    <property type="protein sequence ID" value="MES1922184.1"/>
    <property type="molecule type" value="Genomic_DNA"/>
</dbReference>
<proteinExistence type="inferred from homology"/>
<dbReference type="Proteomes" id="UP001439008">
    <property type="component" value="Unassembled WGS sequence"/>
</dbReference>
<keyword evidence="6" id="KW-0653">Protein transport</keyword>
<evidence type="ECO:0000256" key="3">
    <source>
        <dbReference type="ARBA" id="ARBA00009466"/>
    </source>
</evidence>
<feature type="non-terminal residue" evidence="9">
    <location>
        <position position="269"/>
    </location>
</feature>
<keyword evidence="10" id="KW-1185">Reference proteome</keyword>
<protein>
    <recommendedName>
        <fullName evidence="8">Exportin-7/Ran-binding protein 17 TPR repeats domain-containing protein</fullName>
    </recommendedName>
</protein>
<reference evidence="9 10" key="1">
    <citation type="journal article" date="2024" name="BMC Biol.">
        <title>Comparative genomics of Ascetosporea gives new insight into the evolutionary basis for animal parasitism in Rhizaria.</title>
        <authorList>
            <person name="Hiltunen Thoren M."/>
            <person name="Onut-Brannstrom I."/>
            <person name="Alfjorden A."/>
            <person name="Peckova H."/>
            <person name="Swords F."/>
            <person name="Hooper C."/>
            <person name="Holzer A.S."/>
            <person name="Bass D."/>
            <person name="Burki F."/>
        </authorList>
    </citation>
    <scope>NUCLEOTIDE SEQUENCE [LARGE SCALE GENOMIC DNA]</scope>
    <source>
        <strain evidence="9">20-A016</strain>
    </source>
</reference>
<evidence type="ECO:0000313" key="10">
    <source>
        <dbReference type="Proteomes" id="UP001439008"/>
    </source>
</evidence>
<comment type="caution">
    <text evidence="9">The sequence shown here is derived from an EMBL/GenBank/DDBJ whole genome shotgun (WGS) entry which is preliminary data.</text>
</comment>
<evidence type="ECO:0000313" key="9">
    <source>
        <dbReference type="EMBL" id="MES1922184.1"/>
    </source>
</evidence>
<dbReference type="InterPro" id="IPR044189">
    <property type="entry name" value="XPO4/7-like"/>
</dbReference>
<dbReference type="InterPro" id="IPR057947">
    <property type="entry name" value="TPR_XPO7/RBP17"/>
</dbReference>
<evidence type="ECO:0000259" key="8">
    <source>
        <dbReference type="Pfam" id="PF25795"/>
    </source>
</evidence>
<organism evidence="9 10">
    <name type="scientific">Bonamia ostreae</name>
    <dbReference type="NCBI Taxonomy" id="126728"/>
    <lineage>
        <taxon>Eukaryota</taxon>
        <taxon>Sar</taxon>
        <taxon>Rhizaria</taxon>
        <taxon>Endomyxa</taxon>
        <taxon>Ascetosporea</taxon>
        <taxon>Haplosporida</taxon>
        <taxon>Bonamia</taxon>
    </lineage>
</organism>
<evidence type="ECO:0000256" key="2">
    <source>
        <dbReference type="ARBA" id="ARBA00004496"/>
    </source>
</evidence>
<evidence type="ECO:0000256" key="6">
    <source>
        <dbReference type="ARBA" id="ARBA00022927"/>
    </source>
</evidence>
<evidence type="ECO:0000256" key="4">
    <source>
        <dbReference type="ARBA" id="ARBA00022448"/>
    </source>
</evidence>
<accession>A0ABV2ARS9</accession>
<comment type="subcellular location">
    <subcellularLocation>
        <location evidence="2">Cytoplasm</location>
    </subcellularLocation>
    <subcellularLocation>
        <location evidence="1">Nucleus</location>
    </subcellularLocation>
</comment>
<feature type="non-terminal residue" evidence="9">
    <location>
        <position position="1"/>
    </location>
</feature>
<evidence type="ECO:0000256" key="5">
    <source>
        <dbReference type="ARBA" id="ARBA00022490"/>
    </source>
</evidence>
<keyword evidence="4" id="KW-0813">Transport</keyword>
<name>A0ABV2ARS9_9EUKA</name>
<evidence type="ECO:0000256" key="1">
    <source>
        <dbReference type="ARBA" id="ARBA00004123"/>
    </source>
</evidence>
<feature type="domain" description="Exportin-7/Ran-binding protein 17 TPR repeats" evidence="8">
    <location>
        <begin position="13"/>
        <end position="88"/>
    </location>
</feature>
<keyword evidence="7" id="KW-0539">Nucleus</keyword>
<evidence type="ECO:0000256" key="7">
    <source>
        <dbReference type="ARBA" id="ARBA00023242"/>
    </source>
</evidence>
<dbReference type="PANTHER" id="PTHR12596:SF2">
    <property type="entry name" value="EXPORTIN-7 ISOFORM X1"/>
    <property type="match status" value="1"/>
</dbReference>